<gene>
    <name evidence="1" type="ORF">BD626DRAFT_569610</name>
</gene>
<dbReference type="Proteomes" id="UP000320762">
    <property type="component" value="Unassembled WGS sequence"/>
</dbReference>
<dbReference type="EMBL" id="VDMD01000011">
    <property type="protein sequence ID" value="TRM63048.1"/>
    <property type="molecule type" value="Genomic_DNA"/>
</dbReference>
<evidence type="ECO:0000313" key="2">
    <source>
        <dbReference type="Proteomes" id="UP000320762"/>
    </source>
</evidence>
<reference evidence="1 2" key="1">
    <citation type="journal article" date="2019" name="New Phytol.">
        <title>Comparative genomics reveals unique wood-decay strategies and fruiting body development in the Schizophyllaceae.</title>
        <authorList>
            <person name="Almasi E."/>
            <person name="Sahu N."/>
            <person name="Krizsan K."/>
            <person name="Balint B."/>
            <person name="Kovacs G.M."/>
            <person name="Kiss B."/>
            <person name="Cseklye J."/>
            <person name="Drula E."/>
            <person name="Henrissat B."/>
            <person name="Nagy I."/>
            <person name="Chovatia M."/>
            <person name="Adam C."/>
            <person name="LaButti K."/>
            <person name="Lipzen A."/>
            <person name="Riley R."/>
            <person name="Grigoriev I.V."/>
            <person name="Nagy L.G."/>
        </authorList>
    </citation>
    <scope>NUCLEOTIDE SEQUENCE [LARGE SCALE GENOMIC DNA]</scope>
    <source>
        <strain evidence="1 2">NL-1724</strain>
    </source>
</reference>
<name>A0A550CE26_9AGAR</name>
<protein>
    <submittedName>
        <fullName evidence="1">Uncharacterized protein</fullName>
    </submittedName>
</protein>
<sequence length="159" mass="16569">MVEMASAHPPRLIYALEQGGALVLDVVGTDAQVCAKGKEDTSKITASSASALFASTASKAGAVGRLTLLAAFGKLHLRNALAAVYGVSRRRPVEHRHHISPPTPASRNCHSRSSALTAAYASSLRVTLQWPTSPPTAYGPAIGLSITAARSQTRATARL</sequence>
<keyword evidence="2" id="KW-1185">Reference proteome</keyword>
<organism evidence="1 2">
    <name type="scientific">Schizophyllum amplum</name>
    <dbReference type="NCBI Taxonomy" id="97359"/>
    <lineage>
        <taxon>Eukaryota</taxon>
        <taxon>Fungi</taxon>
        <taxon>Dikarya</taxon>
        <taxon>Basidiomycota</taxon>
        <taxon>Agaricomycotina</taxon>
        <taxon>Agaricomycetes</taxon>
        <taxon>Agaricomycetidae</taxon>
        <taxon>Agaricales</taxon>
        <taxon>Schizophyllaceae</taxon>
        <taxon>Schizophyllum</taxon>
    </lineage>
</organism>
<accession>A0A550CE26</accession>
<evidence type="ECO:0000313" key="1">
    <source>
        <dbReference type="EMBL" id="TRM63048.1"/>
    </source>
</evidence>
<dbReference type="AlphaFoldDB" id="A0A550CE26"/>
<proteinExistence type="predicted"/>
<comment type="caution">
    <text evidence="1">The sequence shown here is derived from an EMBL/GenBank/DDBJ whole genome shotgun (WGS) entry which is preliminary data.</text>
</comment>